<evidence type="ECO:0008006" key="3">
    <source>
        <dbReference type="Google" id="ProtNLM"/>
    </source>
</evidence>
<gene>
    <name evidence="1" type="ORF">JYK14_24565</name>
</gene>
<comment type="caution">
    <text evidence="1">The sequence shown here is derived from an EMBL/GenBank/DDBJ whole genome shotgun (WGS) entry which is preliminary data.</text>
</comment>
<reference evidence="1 2" key="1">
    <citation type="submission" date="2021-12" db="EMBL/GenBank/DDBJ databases">
        <title>Siccirubricoccus leaddurans sp. nov., a high concentration Zn2+ tolerance bacterium.</title>
        <authorList>
            <person name="Cao Y."/>
        </authorList>
    </citation>
    <scope>NUCLEOTIDE SEQUENCE [LARGE SCALE GENOMIC DNA]</scope>
    <source>
        <strain evidence="1 2">KC 17139</strain>
    </source>
</reference>
<evidence type="ECO:0000313" key="1">
    <source>
        <dbReference type="EMBL" id="MCO6419309.1"/>
    </source>
</evidence>
<evidence type="ECO:0000313" key="2">
    <source>
        <dbReference type="Proteomes" id="UP001523392"/>
    </source>
</evidence>
<dbReference type="EMBL" id="JAFIRR010000185">
    <property type="protein sequence ID" value="MCO6419309.1"/>
    <property type="molecule type" value="Genomic_DNA"/>
</dbReference>
<sequence length="163" mass="17252">MGQVVGFRARRGVGRPQLTEAAVISRAAAGDGIACISVADAPGGGSIIEYDYAGATRLRIAAPIRLAIPADRLTEVARLVAGALDEQMRTLGRPDTAVWSERVGRFARRLTRVRANLRATERERMEALQACLEANLAREVAAELAALAASHADTLEAAHVTAP</sequence>
<accession>A0ABT1DDN7</accession>
<proteinExistence type="predicted"/>
<name>A0ABT1DDN7_9PROT</name>
<keyword evidence="2" id="KW-1185">Reference proteome</keyword>
<organism evidence="1 2">
    <name type="scientific">Siccirubricoccus soli</name>
    <dbReference type="NCBI Taxonomy" id="2899147"/>
    <lineage>
        <taxon>Bacteria</taxon>
        <taxon>Pseudomonadati</taxon>
        <taxon>Pseudomonadota</taxon>
        <taxon>Alphaproteobacteria</taxon>
        <taxon>Acetobacterales</taxon>
        <taxon>Roseomonadaceae</taxon>
        <taxon>Siccirubricoccus</taxon>
    </lineage>
</organism>
<dbReference type="RefSeq" id="WP_252955926.1">
    <property type="nucleotide sequence ID" value="NZ_JAFIRR010000185.1"/>
</dbReference>
<dbReference type="Proteomes" id="UP001523392">
    <property type="component" value="Unassembled WGS sequence"/>
</dbReference>
<protein>
    <recommendedName>
        <fullName evidence="3">CarD-like/TRCF RNAP-interacting domain-containing protein</fullName>
    </recommendedName>
</protein>